<keyword evidence="3" id="KW-1003">Cell membrane</keyword>
<proteinExistence type="inferred from homology"/>
<dbReference type="NCBIfam" id="NF007773">
    <property type="entry name" value="PRK10459.1"/>
    <property type="match status" value="1"/>
</dbReference>
<comment type="similarity">
    <text evidence="2">Belongs to the polysaccharide synthase family.</text>
</comment>
<protein>
    <submittedName>
        <fullName evidence="8">Polysaccharide transporter, PST family/teichuronic acid exporter</fullName>
    </submittedName>
</protein>
<keyword evidence="6 7" id="KW-0472">Membrane</keyword>
<keyword evidence="4 7" id="KW-0812">Transmembrane</keyword>
<evidence type="ECO:0000256" key="7">
    <source>
        <dbReference type="SAM" id="Phobius"/>
    </source>
</evidence>
<feature type="transmembrane region" description="Helical" evidence="7">
    <location>
        <begin position="289"/>
        <end position="308"/>
    </location>
</feature>
<dbReference type="CDD" id="cd13127">
    <property type="entry name" value="MATE_tuaB_like"/>
    <property type="match status" value="1"/>
</dbReference>
<sequence length="483" mass="53106">MSLKAQAVSGVKWTAWSTLLITAFQFAQLSILARLLDPADFGLMAVMMVVIGFSQAFQDMGISNAIIQRQNITHTQLSSLYWLNIASGIVLCLIVMAISPLAADFFDEPRISGLMKTLSGVFILVAIGNQYRVLCQKALQFRYTETIDIIAAAGSLVVAVYFALQGAGVLALVYAMLAQAGLASALFLWVGLREYHRPSLVYRHAELKGFYGFGLYQMGDRCINYLATNADKLLIGKMVGMSAAGFYNLAWQLIIFPVSKINPIVTKVAFPVYSKVQNDFTALNRYYTFNVKALSLVTLPILAFLFFFSHDVVRIVFGTGWSATAELIPALALVGMLRALGNPGGAIVLALGRADVGFWWNVVWSVSIVTALTLGLMISPSAHTAVNILVALSITLGTFWHVIIARISKVDYWPIARHFFTLFTVVMAIGWAGASLVEGNEINNPVLRLVSGGLFCILTYVVYLYLFEKEIFKILRNQTNNEL</sequence>
<feature type="transmembrane region" description="Helical" evidence="7">
    <location>
        <begin position="384"/>
        <end position="403"/>
    </location>
</feature>
<accession>A0A1H2FLS6</accession>
<dbReference type="InterPro" id="IPR050833">
    <property type="entry name" value="Poly_Biosynth_Transport"/>
</dbReference>
<evidence type="ECO:0000313" key="9">
    <source>
        <dbReference type="Proteomes" id="UP000243924"/>
    </source>
</evidence>
<feature type="transmembrane region" description="Helical" evidence="7">
    <location>
        <begin position="415"/>
        <end position="434"/>
    </location>
</feature>
<name>A0A1H2FLS6_9GAMM</name>
<feature type="transmembrane region" description="Helical" evidence="7">
    <location>
        <begin position="358"/>
        <end position="378"/>
    </location>
</feature>
<feature type="transmembrane region" description="Helical" evidence="7">
    <location>
        <begin position="170"/>
        <end position="192"/>
    </location>
</feature>
<feature type="transmembrane region" description="Helical" evidence="7">
    <location>
        <begin position="41"/>
        <end position="58"/>
    </location>
</feature>
<evidence type="ECO:0000256" key="5">
    <source>
        <dbReference type="ARBA" id="ARBA00022989"/>
    </source>
</evidence>
<evidence type="ECO:0000256" key="4">
    <source>
        <dbReference type="ARBA" id="ARBA00022692"/>
    </source>
</evidence>
<feature type="transmembrane region" description="Helical" evidence="7">
    <location>
        <begin position="114"/>
        <end position="134"/>
    </location>
</feature>
<dbReference type="GO" id="GO:0005886">
    <property type="term" value="C:plasma membrane"/>
    <property type="evidence" value="ECO:0007669"/>
    <property type="project" value="UniProtKB-SubCell"/>
</dbReference>
<dbReference type="RefSeq" id="WP_092385884.1">
    <property type="nucleotide sequence ID" value="NZ_LT629787.1"/>
</dbReference>
<evidence type="ECO:0000256" key="6">
    <source>
        <dbReference type="ARBA" id="ARBA00023136"/>
    </source>
</evidence>
<evidence type="ECO:0000313" key="8">
    <source>
        <dbReference type="EMBL" id="SDU08303.1"/>
    </source>
</evidence>
<dbReference type="Proteomes" id="UP000243924">
    <property type="component" value="Chromosome I"/>
</dbReference>
<evidence type="ECO:0000256" key="3">
    <source>
        <dbReference type="ARBA" id="ARBA00022475"/>
    </source>
</evidence>
<dbReference type="OrthoDB" id="8538786at2"/>
<gene>
    <name evidence="8" type="ORF">SAMN05216210_1654</name>
</gene>
<dbReference type="PANTHER" id="PTHR30250">
    <property type="entry name" value="PST FAMILY PREDICTED COLANIC ACID TRANSPORTER"/>
    <property type="match status" value="1"/>
</dbReference>
<keyword evidence="5 7" id="KW-1133">Transmembrane helix</keyword>
<dbReference type="Pfam" id="PF13440">
    <property type="entry name" value="Polysacc_synt_3"/>
    <property type="match status" value="1"/>
</dbReference>
<dbReference type="AlphaFoldDB" id="A0A1H2FLS6"/>
<feature type="transmembrane region" description="Helical" evidence="7">
    <location>
        <begin position="12"/>
        <end position="35"/>
    </location>
</feature>
<feature type="transmembrane region" description="Helical" evidence="7">
    <location>
        <begin position="79"/>
        <end position="102"/>
    </location>
</feature>
<comment type="subcellular location">
    <subcellularLocation>
        <location evidence="1">Cell membrane</location>
        <topology evidence="1">Multi-pass membrane protein</topology>
    </subcellularLocation>
</comment>
<organism evidence="8 9">
    <name type="scientific">Halopseudomonas salegens</name>
    <dbReference type="NCBI Taxonomy" id="1434072"/>
    <lineage>
        <taxon>Bacteria</taxon>
        <taxon>Pseudomonadati</taxon>
        <taxon>Pseudomonadota</taxon>
        <taxon>Gammaproteobacteria</taxon>
        <taxon>Pseudomonadales</taxon>
        <taxon>Pseudomonadaceae</taxon>
        <taxon>Halopseudomonas</taxon>
    </lineage>
</organism>
<feature type="transmembrane region" description="Helical" evidence="7">
    <location>
        <begin position="446"/>
        <end position="466"/>
    </location>
</feature>
<dbReference type="STRING" id="1434072.SAMN05216210_1654"/>
<reference evidence="9" key="1">
    <citation type="submission" date="2016-10" db="EMBL/GenBank/DDBJ databases">
        <authorList>
            <person name="Varghese N."/>
            <person name="Submissions S."/>
        </authorList>
    </citation>
    <scope>NUCLEOTIDE SEQUENCE [LARGE SCALE GENOMIC DNA]</scope>
    <source>
        <strain evidence="9">CECT 8338</strain>
    </source>
</reference>
<dbReference type="EMBL" id="LT629787">
    <property type="protein sequence ID" value="SDU08303.1"/>
    <property type="molecule type" value="Genomic_DNA"/>
</dbReference>
<evidence type="ECO:0000256" key="2">
    <source>
        <dbReference type="ARBA" id="ARBA00007430"/>
    </source>
</evidence>
<evidence type="ECO:0000256" key="1">
    <source>
        <dbReference type="ARBA" id="ARBA00004651"/>
    </source>
</evidence>
<dbReference type="PANTHER" id="PTHR30250:SF10">
    <property type="entry name" value="LIPOPOLYSACCHARIDE BIOSYNTHESIS PROTEIN WZXC"/>
    <property type="match status" value="1"/>
</dbReference>
<feature type="transmembrane region" description="Helical" evidence="7">
    <location>
        <begin position="146"/>
        <end position="164"/>
    </location>
</feature>
<keyword evidence="9" id="KW-1185">Reference proteome</keyword>